<accession>A0A8S1MTF2</accession>
<dbReference type="PROSITE" id="PS50088">
    <property type="entry name" value="ANK_REPEAT"/>
    <property type="match status" value="1"/>
</dbReference>
<gene>
    <name evidence="2" type="ORF">PPRIM_AZ9-3.1.T0690059</name>
</gene>
<protein>
    <recommendedName>
        <fullName evidence="4">Ankyrin repeat-containing protein</fullName>
    </recommendedName>
</protein>
<dbReference type="AlphaFoldDB" id="A0A8S1MTF2"/>
<dbReference type="InterPro" id="IPR002110">
    <property type="entry name" value="Ankyrin_rpt"/>
</dbReference>
<dbReference type="OMA" id="ACRATPW"/>
<evidence type="ECO:0008006" key="4">
    <source>
        <dbReference type="Google" id="ProtNLM"/>
    </source>
</evidence>
<comment type="caution">
    <text evidence="2">The sequence shown here is derived from an EMBL/GenBank/DDBJ whole genome shotgun (WGS) entry which is preliminary data.</text>
</comment>
<sequence>MNWDFINRKLKEFFEQRRQQSIDKIFTLNTVTDLNIPKKQFLEMETQVTDDPKFTQMQQTIPLTLSTPKKTKTNPKSFSQISHLFSPHGPARSTASMQMRQIVASTLKNESNSYNSVRTKDIKKVQELVGQSSKTANKPNFRKLRKQQTVVSQKILKEFDNQFDQEPNFNIKQSDSLKCFITQTKNINTLAMRAQLKMKSYGSIRQLNQPSPTIDNFTKMNFAKSSDPRVGLDRFLSNKWLQFVIEQKSMRKDDQFNDYLKSYTESPQKLLNVQKLKQKQEVRQQFNNELPLQHFKPHRHTPLSAKNKQIKKETQGLVKSYSQTVFDIEKKKDDEELIEFYPIYYDKKVKRRRIIRKLKVLAKIAVIKQMFVYQLLEQQQQLIPYQSPGSVAFLRFVKYNNIHAAKQMLDQEKKLIGSFDELGQYAIHLAVMIQSIDMVKLLLCYGADVNSNDFFLQKPLYFALVTNNLEIAKLLLACRATPWDQHLRDYFGCCRSQEAKDLIKLAQYLKIYNRDPECLLNIDNIKQQLSLY</sequence>
<dbReference type="SMART" id="SM00248">
    <property type="entry name" value="ANK"/>
    <property type="match status" value="2"/>
</dbReference>
<proteinExistence type="predicted"/>
<reference evidence="2" key="1">
    <citation type="submission" date="2021-01" db="EMBL/GenBank/DDBJ databases">
        <authorList>
            <consortium name="Genoscope - CEA"/>
            <person name="William W."/>
        </authorList>
    </citation>
    <scope>NUCLEOTIDE SEQUENCE</scope>
</reference>
<organism evidence="2 3">
    <name type="scientific">Paramecium primaurelia</name>
    <dbReference type="NCBI Taxonomy" id="5886"/>
    <lineage>
        <taxon>Eukaryota</taxon>
        <taxon>Sar</taxon>
        <taxon>Alveolata</taxon>
        <taxon>Ciliophora</taxon>
        <taxon>Intramacronucleata</taxon>
        <taxon>Oligohymenophorea</taxon>
        <taxon>Peniculida</taxon>
        <taxon>Parameciidae</taxon>
        <taxon>Paramecium</taxon>
    </lineage>
</organism>
<dbReference type="EMBL" id="CAJJDM010000072">
    <property type="protein sequence ID" value="CAD8082999.1"/>
    <property type="molecule type" value="Genomic_DNA"/>
</dbReference>
<keyword evidence="1" id="KW-0040">ANK repeat</keyword>
<dbReference type="Proteomes" id="UP000688137">
    <property type="component" value="Unassembled WGS sequence"/>
</dbReference>
<evidence type="ECO:0000313" key="3">
    <source>
        <dbReference type="Proteomes" id="UP000688137"/>
    </source>
</evidence>
<evidence type="ECO:0000256" key="1">
    <source>
        <dbReference type="PROSITE-ProRule" id="PRU00023"/>
    </source>
</evidence>
<feature type="repeat" description="ANK" evidence="1">
    <location>
        <begin position="422"/>
        <end position="454"/>
    </location>
</feature>
<evidence type="ECO:0000313" key="2">
    <source>
        <dbReference type="EMBL" id="CAD8082999.1"/>
    </source>
</evidence>
<name>A0A8S1MTF2_PARPR</name>
<keyword evidence="3" id="KW-1185">Reference proteome</keyword>
<dbReference type="Pfam" id="PF12796">
    <property type="entry name" value="Ank_2"/>
    <property type="match status" value="1"/>
</dbReference>
<dbReference type="PROSITE" id="PS50297">
    <property type="entry name" value="ANK_REP_REGION"/>
    <property type="match status" value="1"/>
</dbReference>